<comment type="similarity">
    <text evidence="1 9">Belongs to the GHMP kinase family. IspE subfamily.</text>
</comment>
<organism evidence="12 13">
    <name type="scientific">Winkia neuii</name>
    <dbReference type="NCBI Taxonomy" id="33007"/>
    <lineage>
        <taxon>Bacteria</taxon>
        <taxon>Bacillati</taxon>
        <taxon>Actinomycetota</taxon>
        <taxon>Actinomycetes</taxon>
        <taxon>Actinomycetales</taxon>
        <taxon>Actinomycetaceae</taxon>
        <taxon>Winkia</taxon>
    </lineage>
</organism>
<feature type="active site" evidence="9">
    <location>
        <position position="8"/>
    </location>
</feature>
<proteinExistence type="inferred from homology"/>
<reference evidence="12 13" key="1">
    <citation type="submission" date="2017-12" db="EMBL/GenBank/DDBJ databases">
        <title>Phylogenetic diversity of female urinary microbiome.</title>
        <authorList>
            <person name="Thomas-White K."/>
            <person name="Wolfe A.J."/>
        </authorList>
    </citation>
    <scope>NUCLEOTIDE SEQUENCE [LARGE SCALE GENOMIC DNA]</scope>
    <source>
        <strain evidence="12 13">UMB0402</strain>
    </source>
</reference>
<evidence type="ECO:0000256" key="2">
    <source>
        <dbReference type="ARBA" id="ARBA00012052"/>
    </source>
</evidence>
<evidence type="ECO:0000256" key="9">
    <source>
        <dbReference type="HAMAP-Rule" id="MF_00061"/>
    </source>
</evidence>
<evidence type="ECO:0000256" key="6">
    <source>
        <dbReference type="ARBA" id="ARBA00022777"/>
    </source>
</evidence>
<evidence type="ECO:0000313" key="13">
    <source>
        <dbReference type="Proteomes" id="UP000235122"/>
    </source>
</evidence>
<dbReference type="InterPro" id="IPR004424">
    <property type="entry name" value="IspE"/>
</dbReference>
<name>A0A2I1ILQ1_9ACTO</name>
<evidence type="ECO:0000259" key="10">
    <source>
        <dbReference type="Pfam" id="PF00288"/>
    </source>
</evidence>
<comment type="function">
    <text evidence="9">Catalyzes the phosphorylation of the position 2 hydroxy group of 4-diphosphocytidyl-2C-methyl-D-erythritol.</text>
</comment>
<evidence type="ECO:0000313" key="12">
    <source>
        <dbReference type="EMBL" id="PKY72064.1"/>
    </source>
</evidence>
<dbReference type="UniPathway" id="UPA00056">
    <property type="reaction ID" value="UER00094"/>
</dbReference>
<comment type="caution">
    <text evidence="12">The sequence shown here is derived from an EMBL/GenBank/DDBJ whole genome shotgun (WGS) entry which is preliminary data.</text>
</comment>
<dbReference type="InterPro" id="IPR013750">
    <property type="entry name" value="GHMP_kinase_C_dom"/>
</dbReference>
<dbReference type="GO" id="GO:0019288">
    <property type="term" value="P:isopentenyl diphosphate biosynthetic process, methylerythritol 4-phosphate pathway"/>
    <property type="evidence" value="ECO:0007669"/>
    <property type="project" value="UniProtKB-UniRule"/>
</dbReference>
<comment type="pathway">
    <text evidence="9">Isoprenoid biosynthesis; isopentenyl diphosphate biosynthesis via DXP pathway; isopentenyl diphosphate from 1-deoxy-D-xylulose 5-phosphate: step 3/6.</text>
</comment>
<dbReference type="STRING" id="33007.HMPREF3198_00486"/>
<evidence type="ECO:0000256" key="1">
    <source>
        <dbReference type="ARBA" id="ARBA00009684"/>
    </source>
</evidence>
<feature type="binding site" evidence="9">
    <location>
        <begin position="103"/>
        <end position="113"/>
    </location>
    <ligand>
        <name>ATP</name>
        <dbReference type="ChEBI" id="CHEBI:30616"/>
    </ligand>
</feature>
<dbReference type="GeneID" id="35867303"/>
<evidence type="ECO:0000256" key="4">
    <source>
        <dbReference type="ARBA" id="ARBA00022679"/>
    </source>
</evidence>
<dbReference type="AlphaFoldDB" id="A0A2I1ILQ1"/>
<evidence type="ECO:0000256" key="3">
    <source>
        <dbReference type="ARBA" id="ARBA00017473"/>
    </source>
</evidence>
<keyword evidence="9" id="KW-0414">Isoprene biosynthesis</keyword>
<comment type="catalytic activity">
    <reaction evidence="9">
        <text>4-CDP-2-C-methyl-D-erythritol + ATP = 4-CDP-2-C-methyl-D-erythritol 2-phosphate + ADP + H(+)</text>
        <dbReference type="Rhea" id="RHEA:18437"/>
        <dbReference type="ChEBI" id="CHEBI:15378"/>
        <dbReference type="ChEBI" id="CHEBI:30616"/>
        <dbReference type="ChEBI" id="CHEBI:57823"/>
        <dbReference type="ChEBI" id="CHEBI:57919"/>
        <dbReference type="ChEBI" id="CHEBI:456216"/>
        <dbReference type="EC" id="2.7.1.148"/>
    </reaction>
</comment>
<dbReference type="GO" id="GO:0016114">
    <property type="term" value="P:terpenoid biosynthetic process"/>
    <property type="evidence" value="ECO:0007669"/>
    <property type="project" value="InterPro"/>
</dbReference>
<keyword evidence="4 9" id="KW-0808">Transferase</keyword>
<evidence type="ECO:0000256" key="5">
    <source>
        <dbReference type="ARBA" id="ARBA00022741"/>
    </source>
</evidence>
<dbReference type="InterPro" id="IPR020568">
    <property type="entry name" value="Ribosomal_Su5_D2-typ_SF"/>
</dbReference>
<dbReference type="Pfam" id="PF00288">
    <property type="entry name" value="GHMP_kinases_N"/>
    <property type="match status" value="1"/>
</dbReference>
<dbReference type="SUPFAM" id="SSF54211">
    <property type="entry name" value="Ribosomal protein S5 domain 2-like"/>
    <property type="match status" value="1"/>
</dbReference>
<dbReference type="Pfam" id="PF08544">
    <property type="entry name" value="GHMP_kinases_C"/>
    <property type="match status" value="1"/>
</dbReference>
<gene>
    <name evidence="9" type="primary">ispE</name>
    <name evidence="12" type="ORF">CYJ19_07605</name>
</gene>
<dbReference type="EMBL" id="PKKO01000004">
    <property type="protein sequence ID" value="PKY72064.1"/>
    <property type="molecule type" value="Genomic_DNA"/>
</dbReference>
<keyword evidence="6 9" id="KW-0418">Kinase</keyword>
<dbReference type="PANTHER" id="PTHR43527">
    <property type="entry name" value="4-DIPHOSPHOCYTIDYL-2-C-METHYL-D-ERYTHRITOL KINASE, CHLOROPLASTIC"/>
    <property type="match status" value="1"/>
</dbReference>
<evidence type="ECO:0000259" key="11">
    <source>
        <dbReference type="Pfam" id="PF08544"/>
    </source>
</evidence>
<dbReference type="RefSeq" id="WP_024331309.1">
    <property type="nucleotide sequence ID" value="NZ_JASOXK010000003.1"/>
</dbReference>
<dbReference type="Gene3D" id="3.30.230.10">
    <property type="match status" value="1"/>
</dbReference>
<accession>A0A2I1ILQ1</accession>
<keyword evidence="13" id="KW-1185">Reference proteome</keyword>
<dbReference type="GO" id="GO:0050515">
    <property type="term" value="F:4-(cytidine 5'-diphospho)-2-C-methyl-D-erythritol kinase activity"/>
    <property type="evidence" value="ECO:0007669"/>
    <property type="project" value="UniProtKB-UniRule"/>
</dbReference>
<dbReference type="InterPro" id="IPR036554">
    <property type="entry name" value="GHMP_kinase_C_sf"/>
</dbReference>
<dbReference type="PANTHER" id="PTHR43527:SF2">
    <property type="entry name" value="4-DIPHOSPHOCYTIDYL-2-C-METHYL-D-ERYTHRITOL KINASE, CHLOROPLASTIC"/>
    <property type="match status" value="1"/>
</dbReference>
<dbReference type="EC" id="2.7.1.148" evidence="2 9"/>
<keyword evidence="7 9" id="KW-0067">ATP-binding</keyword>
<dbReference type="Gene3D" id="3.30.70.890">
    <property type="entry name" value="GHMP kinase, C-terminal domain"/>
    <property type="match status" value="1"/>
</dbReference>
<dbReference type="InterPro" id="IPR006204">
    <property type="entry name" value="GHMP_kinase_N_dom"/>
</dbReference>
<feature type="active site" evidence="9">
    <location>
        <position position="142"/>
    </location>
</feature>
<dbReference type="HAMAP" id="MF_00061">
    <property type="entry name" value="IspE"/>
    <property type="match status" value="1"/>
</dbReference>
<dbReference type="Proteomes" id="UP000235122">
    <property type="component" value="Unassembled WGS sequence"/>
</dbReference>
<dbReference type="InterPro" id="IPR014721">
    <property type="entry name" value="Ribsml_uS5_D2-typ_fold_subgr"/>
</dbReference>
<feature type="domain" description="GHMP kinase C-terminal" evidence="11">
    <location>
        <begin position="217"/>
        <end position="289"/>
    </location>
</feature>
<keyword evidence="5 9" id="KW-0547">Nucleotide-binding</keyword>
<sequence>MKASAPGKLNVTLACGAPDERGYHPLRTVFMAVDLREEVAIAPAPAWSVRTRMLSETGQELALPQELLELPTNANLAVKAAKAVLREAGIESAAALTITKRVPVAGGMAGGSADAAAAIVATAATFGVKGDWQQLARTLGADVPFALAGNAALGTVYGDHLFPVPACRRHWVFACANGAGLSTPTVFKRFDQLPRPTHPSWVLPATSLRPLEGQLGEALIDPDPRRLAGMMFNDLQAAAVAERGALAEVIEAATSAGALCAQVSGSGPTVVALAPDGESGRRIAAKLQKLDSVARAIVTQGPALGARIEGK</sequence>
<dbReference type="GO" id="GO:0005524">
    <property type="term" value="F:ATP binding"/>
    <property type="evidence" value="ECO:0007669"/>
    <property type="project" value="UniProtKB-UniRule"/>
</dbReference>
<evidence type="ECO:0000256" key="8">
    <source>
        <dbReference type="ARBA" id="ARBA00032554"/>
    </source>
</evidence>
<dbReference type="SUPFAM" id="SSF55060">
    <property type="entry name" value="GHMP Kinase, C-terminal domain"/>
    <property type="match status" value="1"/>
</dbReference>
<evidence type="ECO:0000256" key="7">
    <source>
        <dbReference type="ARBA" id="ARBA00022840"/>
    </source>
</evidence>
<protein>
    <recommendedName>
        <fullName evidence="3 9">4-diphosphocytidyl-2-C-methyl-D-erythritol kinase</fullName>
        <shortName evidence="9">CMK</shortName>
        <ecNumber evidence="2 9">2.7.1.148</ecNumber>
    </recommendedName>
    <alternativeName>
        <fullName evidence="8 9">4-(cytidine-5'-diphospho)-2-C-methyl-D-erythritol kinase</fullName>
    </alternativeName>
</protein>
<dbReference type="PIRSF" id="PIRSF010376">
    <property type="entry name" value="IspE"/>
    <property type="match status" value="1"/>
</dbReference>
<feature type="domain" description="GHMP kinase N-terminal" evidence="10">
    <location>
        <begin position="75"/>
        <end position="149"/>
    </location>
</feature>